<dbReference type="PaxDb" id="3218-PP1S35_404V6.1"/>
<feature type="domain" description="NAD(P)-binding" evidence="2">
    <location>
        <begin position="82"/>
        <end position="227"/>
    </location>
</feature>
<dbReference type="RefSeq" id="XP_024383574.1">
    <property type="nucleotide sequence ID" value="XM_024527806.2"/>
</dbReference>
<dbReference type="Gramene" id="Pp3c8_5120V3.2">
    <property type="protein sequence ID" value="PAC:32964172.CDS.1"/>
    <property type="gene ID" value="Pp3c8_5120"/>
</dbReference>
<dbReference type="GO" id="GO:0005739">
    <property type="term" value="C:mitochondrion"/>
    <property type="evidence" value="ECO:0000318"/>
    <property type="project" value="GO_Central"/>
</dbReference>
<dbReference type="Gramene" id="Pp3c8_5120V3.1">
    <property type="protein sequence ID" value="PAC:32964171.CDS.1"/>
    <property type="gene ID" value="Pp3c8_5120"/>
</dbReference>
<dbReference type="Gramene" id="Pp3c8_5120V3.3">
    <property type="protein sequence ID" value="PAC:32964173.CDS.1"/>
    <property type="gene ID" value="Pp3c8_5120"/>
</dbReference>
<dbReference type="Proteomes" id="UP000006727">
    <property type="component" value="Chromosome 8"/>
</dbReference>
<dbReference type="Gene3D" id="3.40.50.720">
    <property type="entry name" value="NAD(P)-binding Rossmann-like Domain"/>
    <property type="match status" value="1"/>
</dbReference>
<evidence type="ECO:0000259" key="2">
    <source>
        <dbReference type="Pfam" id="PF13460"/>
    </source>
</evidence>
<evidence type="ECO:0000256" key="1">
    <source>
        <dbReference type="SAM" id="MobiDB-lite"/>
    </source>
</evidence>
<evidence type="ECO:0000313" key="4">
    <source>
        <dbReference type="EnsemblPlants" id="PAC:32964171.CDS.1"/>
    </source>
</evidence>
<reference evidence="4" key="3">
    <citation type="submission" date="2020-12" db="UniProtKB">
        <authorList>
            <consortium name="EnsemblPlants"/>
        </authorList>
    </citation>
    <scope>IDENTIFICATION</scope>
</reference>
<dbReference type="OMA" id="YPYGHVI"/>
<dbReference type="InterPro" id="IPR051207">
    <property type="entry name" value="ComplexI_NDUFA9_subunit"/>
</dbReference>
<dbReference type="GO" id="GO:0044877">
    <property type="term" value="F:protein-containing complex binding"/>
    <property type="evidence" value="ECO:0000318"/>
    <property type="project" value="GO_Central"/>
</dbReference>
<reference evidence="3 5" key="1">
    <citation type="journal article" date="2008" name="Science">
        <title>The Physcomitrella genome reveals evolutionary insights into the conquest of land by plants.</title>
        <authorList>
            <person name="Rensing S."/>
            <person name="Lang D."/>
            <person name="Zimmer A."/>
            <person name="Terry A."/>
            <person name="Salamov A."/>
            <person name="Shapiro H."/>
            <person name="Nishiyama T."/>
            <person name="Perroud P.-F."/>
            <person name="Lindquist E."/>
            <person name="Kamisugi Y."/>
            <person name="Tanahashi T."/>
            <person name="Sakakibara K."/>
            <person name="Fujita T."/>
            <person name="Oishi K."/>
            <person name="Shin-I T."/>
            <person name="Kuroki Y."/>
            <person name="Toyoda A."/>
            <person name="Suzuki Y."/>
            <person name="Hashimoto A."/>
            <person name="Yamaguchi K."/>
            <person name="Sugano A."/>
            <person name="Kohara Y."/>
            <person name="Fujiyama A."/>
            <person name="Anterola A."/>
            <person name="Aoki S."/>
            <person name="Ashton N."/>
            <person name="Barbazuk W.B."/>
            <person name="Barker E."/>
            <person name="Bennetzen J."/>
            <person name="Bezanilla M."/>
            <person name="Blankenship R."/>
            <person name="Cho S.H."/>
            <person name="Dutcher S."/>
            <person name="Estelle M."/>
            <person name="Fawcett J.A."/>
            <person name="Gundlach H."/>
            <person name="Hanada K."/>
            <person name="Heyl A."/>
            <person name="Hicks K.A."/>
            <person name="Hugh J."/>
            <person name="Lohr M."/>
            <person name="Mayer K."/>
            <person name="Melkozernov A."/>
            <person name="Murata T."/>
            <person name="Nelson D."/>
            <person name="Pils B."/>
            <person name="Prigge M."/>
            <person name="Reiss B."/>
            <person name="Renner T."/>
            <person name="Rombauts S."/>
            <person name="Rushton P."/>
            <person name="Sanderfoot A."/>
            <person name="Schween G."/>
            <person name="Shiu S.-H."/>
            <person name="Stueber K."/>
            <person name="Theodoulou F.L."/>
            <person name="Tu H."/>
            <person name="Van de Peer Y."/>
            <person name="Verrier P.J."/>
            <person name="Waters E."/>
            <person name="Wood A."/>
            <person name="Yang L."/>
            <person name="Cove D."/>
            <person name="Cuming A."/>
            <person name="Hasebe M."/>
            <person name="Lucas S."/>
            <person name="Mishler D.B."/>
            <person name="Reski R."/>
            <person name="Grigoriev I."/>
            <person name="Quatrano R.S."/>
            <person name="Boore J.L."/>
        </authorList>
    </citation>
    <scope>NUCLEOTIDE SEQUENCE [LARGE SCALE GENOMIC DNA]</scope>
    <source>
        <strain evidence="4 5">cv. Gransden 2004</strain>
    </source>
</reference>
<dbReference type="GeneID" id="112286161"/>
<dbReference type="KEGG" id="ppp:112286161"/>
<evidence type="ECO:0000313" key="5">
    <source>
        <dbReference type="Proteomes" id="UP000006727"/>
    </source>
</evidence>
<dbReference type="Pfam" id="PF13460">
    <property type="entry name" value="NAD_binding_10"/>
    <property type="match status" value="1"/>
</dbReference>
<dbReference type="SUPFAM" id="SSF51735">
    <property type="entry name" value="NAD(P)-binding Rossmann-fold domains"/>
    <property type="match status" value="1"/>
</dbReference>
<proteinExistence type="predicted"/>
<dbReference type="InterPro" id="IPR036291">
    <property type="entry name" value="NAD(P)-bd_dom_sf"/>
</dbReference>
<sequence>MAVAVRGARAGVARDLQTLLGSMSVRSISSSAPLFKDHSADDSSLKHNPLKHHNSKSSSASDLTGEEEIVKPKERKKLLVLGGNGFVGSHVCMEALARGVPVVSLNRTGRPNTSDSSWTNNVVWVRGDLFDPSRWEGSLDEVQSVISCVGGFGTNEQMRRINGEANRSAVWAASKAGVKKFVYVSIADFGLPPFVLPGYFEGKKMAEDAVRSKFPYSGVILRPGFIYGTRKFGGVNLPLGIIGTPLETVMTQAKVLSQIPLVGPLFVPPVNVEAVAKAAVKAALGPVPPGVMDVWSIIRLGSH</sequence>
<accession>A0A2K1K676</accession>
<dbReference type="EnsemblPlants" id="Pp3c8_5120V3.2">
    <property type="protein sequence ID" value="PAC:32964172.CDS.1"/>
    <property type="gene ID" value="Pp3c8_5120"/>
</dbReference>
<dbReference type="EMBL" id="ABEU02000008">
    <property type="protein sequence ID" value="PNR49278.1"/>
    <property type="molecule type" value="Genomic_DNA"/>
</dbReference>
<dbReference type="PANTHER" id="PTHR12126:SF16">
    <property type="entry name" value="MIOREX COMPLEX COMPONENT 2"/>
    <property type="match status" value="1"/>
</dbReference>
<feature type="region of interest" description="Disordered" evidence="1">
    <location>
        <begin position="39"/>
        <end position="67"/>
    </location>
</feature>
<keyword evidence="5" id="KW-1185">Reference proteome</keyword>
<dbReference type="STRING" id="3218.A0A2K1K676"/>
<dbReference type="GO" id="GO:0006744">
    <property type="term" value="P:ubiquinone biosynthetic process"/>
    <property type="evidence" value="ECO:0000318"/>
    <property type="project" value="GO_Central"/>
</dbReference>
<dbReference type="OrthoDB" id="276721at2759"/>
<dbReference type="EnsemblPlants" id="Pp3c8_5120V3.3">
    <property type="protein sequence ID" value="PAC:32964173.CDS.1"/>
    <property type="gene ID" value="Pp3c8_5120"/>
</dbReference>
<dbReference type="AlphaFoldDB" id="A0A2K1K676"/>
<evidence type="ECO:0000313" key="3">
    <source>
        <dbReference type="EMBL" id="PNR49278.1"/>
    </source>
</evidence>
<dbReference type="InterPro" id="IPR016040">
    <property type="entry name" value="NAD(P)-bd_dom"/>
</dbReference>
<organism evidence="3">
    <name type="scientific">Physcomitrium patens</name>
    <name type="common">Spreading-leaved earth moss</name>
    <name type="synonym">Physcomitrella patens</name>
    <dbReference type="NCBI Taxonomy" id="3218"/>
    <lineage>
        <taxon>Eukaryota</taxon>
        <taxon>Viridiplantae</taxon>
        <taxon>Streptophyta</taxon>
        <taxon>Embryophyta</taxon>
        <taxon>Bryophyta</taxon>
        <taxon>Bryophytina</taxon>
        <taxon>Bryopsida</taxon>
        <taxon>Funariidae</taxon>
        <taxon>Funariales</taxon>
        <taxon>Funariaceae</taxon>
        <taxon>Physcomitrium</taxon>
    </lineage>
</organism>
<gene>
    <name evidence="4" type="primary">LOC112286161</name>
    <name evidence="3" type="ORF">PHYPA_011174</name>
</gene>
<protein>
    <recommendedName>
        <fullName evidence="2">NAD(P)-binding domain-containing protein</fullName>
    </recommendedName>
</protein>
<name>A0A2K1K676_PHYPA</name>
<dbReference type="EnsemblPlants" id="Pp3c8_5120V3.1">
    <property type="protein sequence ID" value="PAC:32964171.CDS.1"/>
    <property type="gene ID" value="Pp3c8_5120"/>
</dbReference>
<dbReference type="PANTHER" id="PTHR12126">
    <property type="entry name" value="NADH-UBIQUINONE OXIDOREDUCTASE 39 KDA SUBUNIT-RELATED"/>
    <property type="match status" value="1"/>
</dbReference>
<reference evidence="3 5" key="2">
    <citation type="journal article" date="2018" name="Plant J.">
        <title>The Physcomitrella patens chromosome-scale assembly reveals moss genome structure and evolution.</title>
        <authorList>
            <person name="Lang D."/>
            <person name="Ullrich K.K."/>
            <person name="Murat F."/>
            <person name="Fuchs J."/>
            <person name="Jenkins J."/>
            <person name="Haas F.B."/>
            <person name="Piednoel M."/>
            <person name="Gundlach H."/>
            <person name="Van Bel M."/>
            <person name="Meyberg R."/>
            <person name="Vives C."/>
            <person name="Morata J."/>
            <person name="Symeonidi A."/>
            <person name="Hiss M."/>
            <person name="Muchero W."/>
            <person name="Kamisugi Y."/>
            <person name="Saleh O."/>
            <person name="Blanc G."/>
            <person name="Decker E.L."/>
            <person name="van Gessel N."/>
            <person name="Grimwood J."/>
            <person name="Hayes R.D."/>
            <person name="Graham S.W."/>
            <person name="Gunter L.E."/>
            <person name="McDaniel S.F."/>
            <person name="Hoernstein S.N.W."/>
            <person name="Larsson A."/>
            <person name="Li F.W."/>
            <person name="Perroud P.F."/>
            <person name="Phillips J."/>
            <person name="Ranjan P."/>
            <person name="Rokshar D.S."/>
            <person name="Rothfels C.J."/>
            <person name="Schneider L."/>
            <person name="Shu S."/>
            <person name="Stevenson D.W."/>
            <person name="Thummler F."/>
            <person name="Tillich M."/>
            <person name="Villarreal Aguilar J.C."/>
            <person name="Widiez T."/>
            <person name="Wong G.K."/>
            <person name="Wymore A."/>
            <person name="Zhang Y."/>
            <person name="Zimmer A.D."/>
            <person name="Quatrano R.S."/>
            <person name="Mayer K.F.X."/>
            <person name="Goodstein D."/>
            <person name="Casacuberta J.M."/>
            <person name="Vandepoele K."/>
            <person name="Reski R."/>
            <person name="Cuming A.C."/>
            <person name="Tuskan G.A."/>
            <person name="Maumus F."/>
            <person name="Salse J."/>
            <person name="Schmutz J."/>
            <person name="Rensing S.A."/>
        </authorList>
    </citation>
    <scope>NUCLEOTIDE SEQUENCE [LARGE SCALE GENOMIC DNA]</scope>
    <source>
        <strain evidence="4 5">cv. Gransden 2004</strain>
    </source>
</reference>